<dbReference type="GeneID" id="93581293"/>
<dbReference type="InterPro" id="IPR005804">
    <property type="entry name" value="FA_desaturase_dom"/>
</dbReference>
<keyword evidence="4 16" id="KW-0444">Lipid biosynthesis</keyword>
<accession>A0A1L9UDV7</accession>
<evidence type="ECO:0000256" key="2">
    <source>
        <dbReference type="ARBA" id="ARBA00009295"/>
    </source>
</evidence>
<keyword evidence="6 17" id="KW-0812">Transmembrane</keyword>
<evidence type="ECO:0000313" key="20">
    <source>
        <dbReference type="Proteomes" id="UP000184499"/>
    </source>
</evidence>
<dbReference type="SUPFAM" id="SSF55856">
    <property type="entry name" value="Cytochrome b5-like heme/steroid binding domain"/>
    <property type="match status" value="1"/>
</dbReference>
<keyword evidence="14 17" id="KW-0472">Membrane</keyword>
<comment type="similarity">
    <text evidence="2 16">Belongs to the fatty acid desaturase type 1 family.</text>
</comment>
<dbReference type="OMA" id="IFPYYVM"/>
<dbReference type="PROSITE" id="PS00191">
    <property type="entry name" value="CYTOCHROME_B5_1"/>
    <property type="match status" value="1"/>
</dbReference>
<sequence>MPDDTSITPRGRHVHIADTPITLGNWHKHVNWLNMTLIVLVPLYGCIQALWTPLQLKTAIWAVAYYFFTALGITAGYHRLWAHRSYTATLPLRITLALAAGGSVQGSARWWARLHRSHHRYTDTERDPYSVHKGIFYAHFGWMVLKQNPARFGRTDISDLNADPVVVWQHRHFLKIVILMGLVVPMLVAGLLWEDWWGGFVYAGILRIFFVQQATFCVNSLAHWLGEQPFDDRNSPRDHVLTALATMGEGYHNFHHEFPSDYRNAIRWYQYDPTKWAIWIWGRVGLARDLKMFRENEIEKGRLQQLQKKVDRKRAQLDWGTPLSELPVMEWEEFVDRARERALVVVAGVVHDVEDFVKEHPGGRAMIKAGVGKDATALFNGGVYYHSNAAHNLLSMMRVAVIRGGCEVEVLKMPQKM</sequence>
<evidence type="ECO:0000256" key="3">
    <source>
        <dbReference type="ARBA" id="ARBA00022448"/>
    </source>
</evidence>
<dbReference type="Proteomes" id="UP000184499">
    <property type="component" value="Unassembled WGS sequence"/>
</dbReference>
<dbReference type="RefSeq" id="XP_067477095.1">
    <property type="nucleotide sequence ID" value="XM_067628805.1"/>
</dbReference>
<dbReference type="InterPro" id="IPR009160">
    <property type="entry name" value="Acyl-CoA_deSatase_haem/ster-bd"/>
</dbReference>
<evidence type="ECO:0000256" key="7">
    <source>
        <dbReference type="ARBA" id="ARBA00022723"/>
    </source>
</evidence>
<dbReference type="VEuPathDB" id="FungiDB:ASPBRDRAFT_66914"/>
<dbReference type="PIRSF" id="PIRSF000345">
    <property type="entry name" value="OLE1"/>
    <property type="match status" value="1"/>
</dbReference>
<evidence type="ECO:0000256" key="5">
    <source>
        <dbReference type="ARBA" id="ARBA00022617"/>
    </source>
</evidence>
<dbReference type="InterPro" id="IPR018506">
    <property type="entry name" value="Cyt_B5_heme-BS"/>
</dbReference>
<feature type="transmembrane region" description="Helical" evidence="17">
    <location>
        <begin position="173"/>
        <end position="193"/>
    </location>
</feature>
<evidence type="ECO:0000256" key="1">
    <source>
        <dbReference type="ARBA" id="ARBA00004141"/>
    </source>
</evidence>
<dbReference type="OrthoDB" id="10260134at2759"/>
<evidence type="ECO:0000256" key="14">
    <source>
        <dbReference type="ARBA" id="ARBA00023136"/>
    </source>
</evidence>
<dbReference type="GO" id="GO:0006636">
    <property type="term" value="P:unsaturated fatty acid biosynthetic process"/>
    <property type="evidence" value="ECO:0007669"/>
    <property type="project" value="UniProtKB-UniRule"/>
</dbReference>
<comment type="cofactor">
    <cofactor evidence="16">
        <name>Fe(2+)</name>
        <dbReference type="ChEBI" id="CHEBI:29033"/>
    </cofactor>
    <text evidence="16">Expected to bind 2 Fe(2+) ions per subunit.</text>
</comment>
<organism evidence="19 20">
    <name type="scientific">Aspergillus brasiliensis (strain CBS 101740 / IMI 381727 / IBT 21946)</name>
    <dbReference type="NCBI Taxonomy" id="767769"/>
    <lineage>
        <taxon>Eukaryota</taxon>
        <taxon>Fungi</taxon>
        <taxon>Dikarya</taxon>
        <taxon>Ascomycota</taxon>
        <taxon>Pezizomycotina</taxon>
        <taxon>Eurotiomycetes</taxon>
        <taxon>Eurotiomycetidae</taxon>
        <taxon>Eurotiales</taxon>
        <taxon>Aspergillaceae</taxon>
        <taxon>Aspergillus</taxon>
        <taxon>Aspergillus subgen. Circumdati</taxon>
    </lineage>
</organism>
<dbReference type="EMBL" id="KV878687">
    <property type="protein sequence ID" value="OJJ69846.1"/>
    <property type="molecule type" value="Genomic_DNA"/>
</dbReference>
<dbReference type="GO" id="GO:0004768">
    <property type="term" value="F:stearoyl-CoA 9-desaturase activity"/>
    <property type="evidence" value="ECO:0007669"/>
    <property type="project" value="UniProtKB-UniRule"/>
</dbReference>
<dbReference type="InterPro" id="IPR001199">
    <property type="entry name" value="Cyt_B5-like_heme/steroid-bd"/>
</dbReference>
<proteinExistence type="inferred from homology"/>
<comment type="catalytic activity">
    <reaction evidence="16">
        <text>octadecanoyl-CoA + 2 Fe(II)-[cytochrome b5] + O2 + 2 H(+) = (9Z)-octadecenoyl-CoA + 2 Fe(III)-[cytochrome b5] + 2 H2O</text>
        <dbReference type="Rhea" id="RHEA:19721"/>
        <dbReference type="Rhea" id="RHEA-COMP:10438"/>
        <dbReference type="Rhea" id="RHEA-COMP:10439"/>
        <dbReference type="ChEBI" id="CHEBI:15377"/>
        <dbReference type="ChEBI" id="CHEBI:15378"/>
        <dbReference type="ChEBI" id="CHEBI:15379"/>
        <dbReference type="ChEBI" id="CHEBI:29033"/>
        <dbReference type="ChEBI" id="CHEBI:29034"/>
        <dbReference type="ChEBI" id="CHEBI:57387"/>
        <dbReference type="ChEBI" id="CHEBI:57394"/>
        <dbReference type="EC" id="1.14.19.1"/>
    </reaction>
</comment>
<dbReference type="Gene3D" id="3.10.120.10">
    <property type="entry name" value="Cytochrome b5-like heme/steroid binding domain"/>
    <property type="match status" value="1"/>
</dbReference>
<dbReference type="EC" id="1.14.19.1" evidence="16"/>
<evidence type="ECO:0000256" key="8">
    <source>
        <dbReference type="ARBA" id="ARBA00022832"/>
    </source>
</evidence>
<feature type="domain" description="Cytochrome b5 heme-binding" evidence="18">
    <location>
        <begin position="324"/>
        <end position="403"/>
    </location>
</feature>
<dbReference type="Pfam" id="PF00487">
    <property type="entry name" value="FA_desaturase"/>
    <property type="match status" value="1"/>
</dbReference>
<protein>
    <recommendedName>
        <fullName evidence="16">Acyl-CoA desaturase</fullName>
        <ecNumber evidence="16">1.14.19.1</ecNumber>
    </recommendedName>
</protein>
<dbReference type="GO" id="GO:0005506">
    <property type="term" value="F:iron ion binding"/>
    <property type="evidence" value="ECO:0007669"/>
    <property type="project" value="TreeGrafter"/>
</dbReference>
<evidence type="ECO:0000256" key="16">
    <source>
        <dbReference type="PIRNR" id="PIRNR000345"/>
    </source>
</evidence>
<dbReference type="PROSITE" id="PS00476">
    <property type="entry name" value="FATTY_ACID_DESATUR_1"/>
    <property type="match status" value="1"/>
</dbReference>
<dbReference type="GO" id="GO:0020037">
    <property type="term" value="F:heme binding"/>
    <property type="evidence" value="ECO:0007669"/>
    <property type="project" value="InterPro"/>
</dbReference>
<keyword evidence="10 17" id="KW-1133">Transmembrane helix</keyword>
<keyword evidence="3 16" id="KW-0813">Transport</keyword>
<evidence type="ECO:0000256" key="10">
    <source>
        <dbReference type="ARBA" id="ARBA00022989"/>
    </source>
</evidence>
<feature type="transmembrane region" description="Helical" evidence="17">
    <location>
        <begin position="32"/>
        <end position="51"/>
    </location>
</feature>
<name>A0A1L9UDV7_ASPBC</name>
<feature type="transmembrane region" description="Helical" evidence="17">
    <location>
        <begin position="58"/>
        <end position="78"/>
    </location>
</feature>
<reference evidence="20" key="1">
    <citation type="journal article" date="2017" name="Genome Biol.">
        <title>Comparative genomics reveals high biological diversity and specific adaptations in the industrially and medically important fungal genus Aspergillus.</title>
        <authorList>
            <person name="de Vries R.P."/>
            <person name="Riley R."/>
            <person name="Wiebenga A."/>
            <person name="Aguilar-Osorio G."/>
            <person name="Amillis S."/>
            <person name="Uchima C.A."/>
            <person name="Anderluh G."/>
            <person name="Asadollahi M."/>
            <person name="Askin M."/>
            <person name="Barry K."/>
            <person name="Battaglia E."/>
            <person name="Bayram O."/>
            <person name="Benocci T."/>
            <person name="Braus-Stromeyer S.A."/>
            <person name="Caldana C."/>
            <person name="Canovas D."/>
            <person name="Cerqueira G.C."/>
            <person name="Chen F."/>
            <person name="Chen W."/>
            <person name="Choi C."/>
            <person name="Clum A."/>
            <person name="Dos Santos R.A."/>
            <person name="Damasio A.R."/>
            <person name="Diallinas G."/>
            <person name="Emri T."/>
            <person name="Fekete E."/>
            <person name="Flipphi M."/>
            <person name="Freyberg S."/>
            <person name="Gallo A."/>
            <person name="Gournas C."/>
            <person name="Habgood R."/>
            <person name="Hainaut M."/>
            <person name="Harispe M.L."/>
            <person name="Henrissat B."/>
            <person name="Hilden K.S."/>
            <person name="Hope R."/>
            <person name="Hossain A."/>
            <person name="Karabika E."/>
            <person name="Karaffa L."/>
            <person name="Karanyi Z."/>
            <person name="Krasevec N."/>
            <person name="Kuo A."/>
            <person name="Kusch H."/>
            <person name="LaButti K."/>
            <person name="Lagendijk E.L."/>
            <person name="Lapidus A."/>
            <person name="Levasseur A."/>
            <person name="Lindquist E."/>
            <person name="Lipzen A."/>
            <person name="Logrieco A.F."/>
            <person name="MacCabe A."/>
            <person name="Maekelae M.R."/>
            <person name="Malavazi I."/>
            <person name="Melin P."/>
            <person name="Meyer V."/>
            <person name="Mielnichuk N."/>
            <person name="Miskei M."/>
            <person name="Molnar A.P."/>
            <person name="Mule G."/>
            <person name="Ngan C.Y."/>
            <person name="Orejas M."/>
            <person name="Orosz E."/>
            <person name="Ouedraogo J.P."/>
            <person name="Overkamp K.M."/>
            <person name="Park H.-S."/>
            <person name="Perrone G."/>
            <person name="Piumi F."/>
            <person name="Punt P.J."/>
            <person name="Ram A.F."/>
            <person name="Ramon A."/>
            <person name="Rauscher S."/>
            <person name="Record E."/>
            <person name="Riano-Pachon D.M."/>
            <person name="Robert V."/>
            <person name="Roehrig J."/>
            <person name="Ruller R."/>
            <person name="Salamov A."/>
            <person name="Salih N.S."/>
            <person name="Samson R.A."/>
            <person name="Sandor E."/>
            <person name="Sanguinetti M."/>
            <person name="Schuetze T."/>
            <person name="Sepcic K."/>
            <person name="Shelest E."/>
            <person name="Sherlock G."/>
            <person name="Sophianopoulou V."/>
            <person name="Squina F.M."/>
            <person name="Sun H."/>
            <person name="Susca A."/>
            <person name="Todd R.B."/>
            <person name="Tsang A."/>
            <person name="Unkles S.E."/>
            <person name="van de Wiele N."/>
            <person name="van Rossen-Uffink D."/>
            <person name="Oliveira J.V."/>
            <person name="Vesth T.C."/>
            <person name="Visser J."/>
            <person name="Yu J.-H."/>
            <person name="Zhou M."/>
            <person name="Andersen M.R."/>
            <person name="Archer D.B."/>
            <person name="Baker S.E."/>
            <person name="Benoit I."/>
            <person name="Brakhage A.A."/>
            <person name="Braus G.H."/>
            <person name="Fischer R."/>
            <person name="Frisvad J.C."/>
            <person name="Goldman G.H."/>
            <person name="Houbraken J."/>
            <person name="Oakley B."/>
            <person name="Pocsi I."/>
            <person name="Scazzocchio C."/>
            <person name="Seiboth B."/>
            <person name="vanKuyk P.A."/>
            <person name="Wortman J."/>
            <person name="Dyer P.S."/>
            <person name="Grigoriev I.V."/>
        </authorList>
    </citation>
    <scope>NUCLEOTIDE SEQUENCE [LARGE SCALE GENOMIC DNA]</scope>
    <source>
        <strain evidence="20">CBS 101740 / IMI 381727 / IBT 21946</strain>
    </source>
</reference>
<comment type="function">
    <text evidence="16">Stearoyl-CoA desaturase that utilizes O(2) and electrons from reduced cytochrome b5 to introduce the first double bond into saturated fatty acyl-CoA substrates.</text>
</comment>
<evidence type="ECO:0000256" key="13">
    <source>
        <dbReference type="ARBA" id="ARBA00023098"/>
    </source>
</evidence>
<dbReference type="STRING" id="767769.A0A1L9UDV7"/>
<keyword evidence="8 16" id="KW-0276">Fatty acid metabolism</keyword>
<keyword evidence="9 16" id="KW-0249">Electron transport</keyword>
<evidence type="ECO:0000259" key="18">
    <source>
        <dbReference type="PROSITE" id="PS50255"/>
    </source>
</evidence>
<dbReference type="InterPro" id="IPR036400">
    <property type="entry name" value="Cyt_B5-like_heme/steroid_sf"/>
</dbReference>
<dbReference type="AlphaFoldDB" id="A0A1L9UDV7"/>
<keyword evidence="12 16" id="KW-0408">Iron</keyword>
<keyword evidence="13 16" id="KW-0443">Lipid metabolism</keyword>
<gene>
    <name evidence="19" type="ORF">ASPBRDRAFT_66914</name>
</gene>
<dbReference type="SMART" id="SM01117">
    <property type="entry name" value="Cyt-b5"/>
    <property type="match status" value="1"/>
</dbReference>
<evidence type="ECO:0000256" key="9">
    <source>
        <dbReference type="ARBA" id="ARBA00022982"/>
    </source>
</evidence>
<dbReference type="CDD" id="cd03505">
    <property type="entry name" value="Delta9-FADS-like"/>
    <property type="match status" value="1"/>
</dbReference>
<dbReference type="FunFam" id="3.10.120.10:FF:000004">
    <property type="entry name" value="Acyl-CoA desaturase"/>
    <property type="match status" value="1"/>
</dbReference>
<evidence type="ECO:0000256" key="15">
    <source>
        <dbReference type="ARBA" id="ARBA00023160"/>
    </source>
</evidence>
<keyword evidence="11 16" id="KW-0560">Oxidoreductase</keyword>
<evidence type="ECO:0000313" key="19">
    <source>
        <dbReference type="EMBL" id="OJJ69846.1"/>
    </source>
</evidence>
<keyword evidence="5 16" id="KW-0349">Heme</keyword>
<evidence type="ECO:0000256" key="12">
    <source>
        <dbReference type="ARBA" id="ARBA00023004"/>
    </source>
</evidence>
<dbReference type="InterPro" id="IPR015876">
    <property type="entry name" value="Acyl-CoA_DS"/>
</dbReference>
<evidence type="ECO:0000256" key="11">
    <source>
        <dbReference type="ARBA" id="ARBA00023002"/>
    </source>
</evidence>
<comment type="subcellular location">
    <subcellularLocation>
        <location evidence="1">Membrane</location>
        <topology evidence="1">Multi-pass membrane protein</topology>
    </subcellularLocation>
</comment>
<keyword evidence="15 16" id="KW-0275">Fatty acid biosynthesis</keyword>
<dbReference type="GO" id="GO:0005789">
    <property type="term" value="C:endoplasmic reticulum membrane"/>
    <property type="evidence" value="ECO:0007669"/>
    <property type="project" value="TreeGrafter"/>
</dbReference>
<evidence type="ECO:0000256" key="4">
    <source>
        <dbReference type="ARBA" id="ARBA00022516"/>
    </source>
</evidence>
<dbReference type="PRINTS" id="PR00075">
    <property type="entry name" value="FACDDSATRASE"/>
</dbReference>
<dbReference type="PROSITE" id="PS50255">
    <property type="entry name" value="CYTOCHROME_B5_2"/>
    <property type="match status" value="1"/>
</dbReference>
<keyword evidence="20" id="KW-1185">Reference proteome</keyword>
<evidence type="ECO:0000256" key="6">
    <source>
        <dbReference type="ARBA" id="ARBA00022692"/>
    </source>
</evidence>
<dbReference type="PANTHER" id="PTHR11351">
    <property type="entry name" value="ACYL-COA DESATURASE"/>
    <property type="match status" value="1"/>
</dbReference>
<keyword evidence="7 16" id="KW-0479">Metal-binding</keyword>
<dbReference type="PANTHER" id="PTHR11351:SF31">
    <property type="entry name" value="DESATURASE 1, ISOFORM A-RELATED"/>
    <property type="match status" value="1"/>
</dbReference>
<dbReference type="InterPro" id="IPR001522">
    <property type="entry name" value="FADS-1_CS"/>
</dbReference>
<evidence type="ECO:0000256" key="17">
    <source>
        <dbReference type="SAM" id="Phobius"/>
    </source>
</evidence>
<dbReference type="Pfam" id="PF00173">
    <property type="entry name" value="Cyt-b5"/>
    <property type="match status" value="1"/>
</dbReference>